<dbReference type="AlphaFoldDB" id="A0A918R4R5"/>
<proteinExistence type="predicted"/>
<dbReference type="Pfam" id="PF10988">
    <property type="entry name" value="DUF2807"/>
    <property type="match status" value="1"/>
</dbReference>
<gene>
    <name evidence="3" type="ORF">GCM10011617_00630</name>
</gene>
<evidence type="ECO:0000256" key="1">
    <source>
        <dbReference type="SAM" id="SignalP"/>
    </source>
</evidence>
<keyword evidence="1" id="KW-0732">Signal</keyword>
<evidence type="ECO:0000313" key="3">
    <source>
        <dbReference type="EMBL" id="GGZ86058.1"/>
    </source>
</evidence>
<protein>
    <recommendedName>
        <fullName evidence="2">Putative auto-transporter adhesin head GIN domain-containing protein</fullName>
    </recommendedName>
</protein>
<evidence type="ECO:0000313" key="4">
    <source>
        <dbReference type="Proteomes" id="UP000634139"/>
    </source>
</evidence>
<evidence type="ECO:0000259" key="2">
    <source>
        <dbReference type="Pfam" id="PF10988"/>
    </source>
</evidence>
<sequence length="258" mass="25738">MKLGNFAKAFAPIIAVVMAAGVSGCDATNIRLNGEEGKPLSELDLSGTAPTELVLLGPDEVRVTTGDKLAITVEGDDALKDQMRFTLKDGALGILRKDKTFSGSDKPAIVNVTMPAPSELVMAGSGKITAGALASTAKVTIAGSGQIETTAVQSDTLDVTIAGSGNYRAVGNVKSLKLTVAGSGSAGMDALKAETAKVTIAGSGSTTFASDGDVDATIMGSGDVTVKGRARCKVSAMGSGKLTCESGPAAKAEPAAAE</sequence>
<accession>A0A918R4R5</accession>
<dbReference type="RefSeq" id="WP_189538437.1">
    <property type="nucleotide sequence ID" value="NZ_BMZD01000001.1"/>
</dbReference>
<feature type="domain" description="Putative auto-transporter adhesin head GIN" evidence="2">
    <location>
        <begin position="50"/>
        <end position="230"/>
    </location>
</feature>
<dbReference type="Proteomes" id="UP000634139">
    <property type="component" value="Unassembled WGS sequence"/>
</dbReference>
<keyword evidence="4" id="KW-1185">Reference proteome</keyword>
<feature type="chain" id="PRO_5037103423" description="Putative auto-transporter adhesin head GIN domain-containing protein" evidence="1">
    <location>
        <begin position="20"/>
        <end position="258"/>
    </location>
</feature>
<dbReference type="Gene3D" id="2.160.20.120">
    <property type="match status" value="1"/>
</dbReference>
<reference evidence="3" key="2">
    <citation type="submission" date="2020-09" db="EMBL/GenBank/DDBJ databases">
        <authorList>
            <person name="Sun Q."/>
            <person name="Kim S."/>
        </authorList>
    </citation>
    <scope>NUCLEOTIDE SEQUENCE</scope>
    <source>
        <strain evidence="3">KCTC 32422</strain>
    </source>
</reference>
<dbReference type="EMBL" id="BMZD01000001">
    <property type="protein sequence ID" value="GGZ86058.1"/>
    <property type="molecule type" value="Genomic_DNA"/>
</dbReference>
<feature type="signal peptide" evidence="1">
    <location>
        <begin position="1"/>
        <end position="19"/>
    </location>
</feature>
<dbReference type="InterPro" id="IPR021255">
    <property type="entry name" value="DUF2807"/>
</dbReference>
<comment type="caution">
    <text evidence="3">The sequence shown here is derived from an EMBL/GenBank/DDBJ whole genome shotgun (WGS) entry which is preliminary data.</text>
</comment>
<reference evidence="3" key="1">
    <citation type="journal article" date="2014" name="Int. J. Syst. Evol. Microbiol.">
        <title>Complete genome sequence of Corynebacterium casei LMG S-19264T (=DSM 44701T), isolated from a smear-ripened cheese.</title>
        <authorList>
            <consortium name="US DOE Joint Genome Institute (JGI-PGF)"/>
            <person name="Walter F."/>
            <person name="Albersmeier A."/>
            <person name="Kalinowski J."/>
            <person name="Ruckert C."/>
        </authorList>
    </citation>
    <scope>NUCLEOTIDE SEQUENCE</scope>
    <source>
        <strain evidence="3">KCTC 32422</strain>
    </source>
</reference>
<dbReference type="PROSITE" id="PS51257">
    <property type="entry name" value="PROKAR_LIPOPROTEIN"/>
    <property type="match status" value="1"/>
</dbReference>
<name>A0A918R4R5_9SPHN</name>
<organism evidence="3 4">
    <name type="scientific">Novosphingobium arvoryzae</name>
    <dbReference type="NCBI Taxonomy" id="1256514"/>
    <lineage>
        <taxon>Bacteria</taxon>
        <taxon>Pseudomonadati</taxon>
        <taxon>Pseudomonadota</taxon>
        <taxon>Alphaproteobacteria</taxon>
        <taxon>Sphingomonadales</taxon>
        <taxon>Sphingomonadaceae</taxon>
        <taxon>Novosphingobium</taxon>
    </lineage>
</organism>